<reference evidence="2" key="3">
    <citation type="submission" date="2015-06" db="UniProtKB">
        <authorList>
            <consortium name="EnsemblMetazoa"/>
        </authorList>
    </citation>
    <scope>IDENTIFICATION</scope>
</reference>
<evidence type="ECO:0000313" key="2">
    <source>
        <dbReference type="EnsemblMetazoa" id="CapteP125679"/>
    </source>
</evidence>
<dbReference type="AlphaFoldDB" id="R7URL4"/>
<name>R7URL4_CAPTE</name>
<sequence>FKVLALIHHAMHSQDAPLYLKDRCLSHEPTRNLRSNDHTLTLDPHRSHSSYGDRSFAVNAISLWNRLPMSLRSEVCPITY</sequence>
<evidence type="ECO:0000313" key="1">
    <source>
        <dbReference type="EMBL" id="ELU08850.1"/>
    </source>
</evidence>
<dbReference type="OMA" id="NCLAPRY"/>
<dbReference type="EMBL" id="KB298689">
    <property type="protein sequence ID" value="ELU08850.1"/>
    <property type="molecule type" value="Genomic_DNA"/>
</dbReference>
<organism evidence="1">
    <name type="scientific">Capitella teleta</name>
    <name type="common">Polychaete worm</name>
    <dbReference type="NCBI Taxonomy" id="283909"/>
    <lineage>
        <taxon>Eukaryota</taxon>
        <taxon>Metazoa</taxon>
        <taxon>Spiralia</taxon>
        <taxon>Lophotrochozoa</taxon>
        <taxon>Annelida</taxon>
        <taxon>Polychaeta</taxon>
        <taxon>Sedentaria</taxon>
        <taxon>Scolecida</taxon>
        <taxon>Capitellidae</taxon>
        <taxon>Capitella</taxon>
    </lineage>
</organism>
<gene>
    <name evidence="1" type="ORF">CAPTEDRAFT_125679</name>
</gene>
<dbReference type="EMBL" id="AMQN01006577">
    <property type="status" value="NOT_ANNOTATED_CDS"/>
    <property type="molecule type" value="Genomic_DNA"/>
</dbReference>
<dbReference type="EnsemblMetazoa" id="CapteT125679">
    <property type="protein sequence ID" value="CapteP125679"/>
    <property type="gene ID" value="CapteG125679"/>
</dbReference>
<dbReference type="HOGENOM" id="CLU_2596883_0_0_1"/>
<dbReference type="OrthoDB" id="6155763at2759"/>
<proteinExistence type="predicted"/>
<dbReference type="Proteomes" id="UP000014760">
    <property type="component" value="Unassembled WGS sequence"/>
</dbReference>
<feature type="non-terminal residue" evidence="1">
    <location>
        <position position="1"/>
    </location>
</feature>
<evidence type="ECO:0000313" key="3">
    <source>
        <dbReference type="Proteomes" id="UP000014760"/>
    </source>
</evidence>
<accession>R7URL4</accession>
<dbReference type="STRING" id="283909.R7URL4"/>
<protein>
    <submittedName>
        <fullName evidence="1 2">Uncharacterized protein</fullName>
    </submittedName>
</protein>
<reference evidence="1 3" key="2">
    <citation type="journal article" date="2013" name="Nature">
        <title>Insights into bilaterian evolution from three spiralian genomes.</title>
        <authorList>
            <person name="Simakov O."/>
            <person name="Marletaz F."/>
            <person name="Cho S.J."/>
            <person name="Edsinger-Gonzales E."/>
            <person name="Havlak P."/>
            <person name="Hellsten U."/>
            <person name="Kuo D.H."/>
            <person name="Larsson T."/>
            <person name="Lv J."/>
            <person name="Arendt D."/>
            <person name="Savage R."/>
            <person name="Osoegawa K."/>
            <person name="de Jong P."/>
            <person name="Grimwood J."/>
            <person name="Chapman J.A."/>
            <person name="Shapiro H."/>
            <person name="Aerts A."/>
            <person name="Otillar R.P."/>
            <person name="Terry A.Y."/>
            <person name="Boore J.L."/>
            <person name="Grigoriev I.V."/>
            <person name="Lindberg D.R."/>
            <person name="Seaver E.C."/>
            <person name="Weisblat D.A."/>
            <person name="Putnam N.H."/>
            <person name="Rokhsar D.S."/>
        </authorList>
    </citation>
    <scope>NUCLEOTIDE SEQUENCE</scope>
    <source>
        <strain evidence="1 3">I ESC-2004</strain>
    </source>
</reference>
<keyword evidence="3" id="KW-1185">Reference proteome</keyword>
<reference evidence="3" key="1">
    <citation type="submission" date="2012-12" db="EMBL/GenBank/DDBJ databases">
        <authorList>
            <person name="Hellsten U."/>
            <person name="Grimwood J."/>
            <person name="Chapman J.A."/>
            <person name="Shapiro H."/>
            <person name="Aerts A."/>
            <person name="Otillar R.P."/>
            <person name="Terry A.Y."/>
            <person name="Boore J.L."/>
            <person name="Simakov O."/>
            <person name="Marletaz F."/>
            <person name="Cho S.-J."/>
            <person name="Edsinger-Gonzales E."/>
            <person name="Havlak P."/>
            <person name="Kuo D.-H."/>
            <person name="Larsson T."/>
            <person name="Lv J."/>
            <person name="Arendt D."/>
            <person name="Savage R."/>
            <person name="Osoegawa K."/>
            <person name="de Jong P."/>
            <person name="Lindberg D.R."/>
            <person name="Seaver E.C."/>
            <person name="Weisblat D.A."/>
            <person name="Putnam N.H."/>
            <person name="Grigoriev I.V."/>
            <person name="Rokhsar D.S."/>
        </authorList>
    </citation>
    <scope>NUCLEOTIDE SEQUENCE</scope>
    <source>
        <strain evidence="3">I ESC-2004</strain>
    </source>
</reference>